<protein>
    <submittedName>
        <fullName evidence="1">Uncharacterized protein</fullName>
    </submittedName>
</protein>
<dbReference type="KEGG" id="oho:Oweho_2645"/>
<name>G8R901_OWEHD</name>
<proteinExistence type="predicted"/>
<accession>G8R901</accession>
<dbReference type="EMBL" id="CP003156">
    <property type="protein sequence ID" value="AEV33609.1"/>
    <property type="molecule type" value="Genomic_DNA"/>
</dbReference>
<organism evidence="1 2">
    <name type="scientific">Owenweeksia hongkongensis (strain DSM 17368 / CIP 108786 / JCM 12287 / NRRL B-23963 / UST20020801)</name>
    <dbReference type="NCBI Taxonomy" id="926562"/>
    <lineage>
        <taxon>Bacteria</taxon>
        <taxon>Pseudomonadati</taxon>
        <taxon>Bacteroidota</taxon>
        <taxon>Flavobacteriia</taxon>
        <taxon>Flavobacteriales</taxon>
        <taxon>Owenweeksiaceae</taxon>
        <taxon>Owenweeksia</taxon>
    </lineage>
</organism>
<reference evidence="1 2" key="1">
    <citation type="journal article" date="2012" name="Stand. Genomic Sci.">
        <title>Genome sequence of the orange-pigmented seawater bacterium Owenweeksia hongkongensis type strain (UST20020801(T)).</title>
        <authorList>
            <person name="Riedel T."/>
            <person name="Held B."/>
            <person name="Nolan M."/>
            <person name="Lucas S."/>
            <person name="Lapidus A."/>
            <person name="Tice H."/>
            <person name="Del Rio T.G."/>
            <person name="Cheng J.F."/>
            <person name="Han C."/>
            <person name="Tapia R."/>
            <person name="Goodwin L.A."/>
            <person name="Pitluck S."/>
            <person name="Liolios K."/>
            <person name="Mavromatis K."/>
            <person name="Pagani I."/>
            <person name="Ivanova N."/>
            <person name="Mikhailova N."/>
            <person name="Pati A."/>
            <person name="Chen A."/>
            <person name="Palaniappan K."/>
            <person name="Rohde M."/>
            <person name="Tindall B.J."/>
            <person name="Detter J.C."/>
            <person name="Goker M."/>
            <person name="Woyke T."/>
            <person name="Bristow J."/>
            <person name="Eisen J.A."/>
            <person name="Markowitz V."/>
            <person name="Hugenholtz P."/>
            <person name="Klenk H.P."/>
            <person name="Kyrpides N.C."/>
        </authorList>
    </citation>
    <scope>NUCLEOTIDE SEQUENCE</scope>
    <source>
        <strain evidence="2">DSM 17368 / JCM 12287 / NRRL B-23963</strain>
    </source>
</reference>
<dbReference type="HOGENOM" id="CLU_3202854_0_0_10"/>
<keyword evidence="2" id="KW-1185">Reference proteome</keyword>
<dbReference type="Proteomes" id="UP000005631">
    <property type="component" value="Chromosome"/>
</dbReference>
<evidence type="ECO:0000313" key="1">
    <source>
        <dbReference type="EMBL" id="AEV33609.1"/>
    </source>
</evidence>
<gene>
    <name evidence="1" type="ordered locus">Oweho_2645</name>
</gene>
<dbReference type="AlphaFoldDB" id="G8R901"/>
<sequence length="45" mass="5067">MAKQKIKDEGILTDINVVLQGNLKIDHEEVCNFIGCHNLGDCLRK</sequence>
<evidence type="ECO:0000313" key="2">
    <source>
        <dbReference type="Proteomes" id="UP000005631"/>
    </source>
</evidence>